<evidence type="ECO:0000313" key="2">
    <source>
        <dbReference type="Proteomes" id="UP001162156"/>
    </source>
</evidence>
<evidence type="ECO:0000313" key="1">
    <source>
        <dbReference type="EMBL" id="KAJ8933291.1"/>
    </source>
</evidence>
<name>A0AAV8X4J7_9CUCU</name>
<dbReference type="AlphaFoldDB" id="A0AAV8X4J7"/>
<proteinExistence type="predicted"/>
<dbReference type="Proteomes" id="UP001162156">
    <property type="component" value="Unassembled WGS sequence"/>
</dbReference>
<organism evidence="1 2">
    <name type="scientific">Rhamnusium bicolor</name>
    <dbReference type="NCBI Taxonomy" id="1586634"/>
    <lineage>
        <taxon>Eukaryota</taxon>
        <taxon>Metazoa</taxon>
        <taxon>Ecdysozoa</taxon>
        <taxon>Arthropoda</taxon>
        <taxon>Hexapoda</taxon>
        <taxon>Insecta</taxon>
        <taxon>Pterygota</taxon>
        <taxon>Neoptera</taxon>
        <taxon>Endopterygota</taxon>
        <taxon>Coleoptera</taxon>
        <taxon>Polyphaga</taxon>
        <taxon>Cucujiformia</taxon>
        <taxon>Chrysomeloidea</taxon>
        <taxon>Cerambycidae</taxon>
        <taxon>Lepturinae</taxon>
        <taxon>Rhagiini</taxon>
        <taxon>Rhamnusium</taxon>
    </lineage>
</organism>
<protein>
    <submittedName>
        <fullName evidence="1">Uncharacterized protein</fullName>
    </submittedName>
</protein>
<sequence>MPKEAEEPCENITKGSQIKKEYRRLSEAVLALILLLNRKRIGEIQYLTVKTSTLMFSQTIKKNFYSLCPKVKRYLQRVLKEL</sequence>
<dbReference type="EMBL" id="JANEYF010003884">
    <property type="protein sequence ID" value="KAJ8933291.1"/>
    <property type="molecule type" value="Genomic_DNA"/>
</dbReference>
<comment type="caution">
    <text evidence="1">The sequence shown here is derived from an EMBL/GenBank/DDBJ whole genome shotgun (WGS) entry which is preliminary data.</text>
</comment>
<keyword evidence="2" id="KW-1185">Reference proteome</keyword>
<accession>A0AAV8X4J7</accession>
<gene>
    <name evidence="1" type="ORF">NQ314_014119</name>
</gene>
<reference evidence="1" key="1">
    <citation type="journal article" date="2023" name="Insect Mol. Biol.">
        <title>Genome sequencing provides insights into the evolution of gene families encoding plant cell wall-degrading enzymes in longhorned beetles.</title>
        <authorList>
            <person name="Shin N.R."/>
            <person name="Okamura Y."/>
            <person name="Kirsch R."/>
            <person name="Pauchet Y."/>
        </authorList>
    </citation>
    <scope>NUCLEOTIDE SEQUENCE</scope>
    <source>
        <strain evidence="1">RBIC_L_NR</strain>
    </source>
</reference>